<dbReference type="InterPro" id="IPR051164">
    <property type="entry name" value="NmrA-like_oxidored"/>
</dbReference>
<organism evidence="3 4">
    <name type="scientific">Mycobacterium lehmannii</name>
    <dbReference type="NCBI Taxonomy" id="2048550"/>
    <lineage>
        <taxon>Bacteria</taxon>
        <taxon>Bacillati</taxon>
        <taxon>Actinomycetota</taxon>
        <taxon>Actinomycetes</taxon>
        <taxon>Mycobacteriales</taxon>
        <taxon>Mycobacteriaceae</taxon>
        <taxon>Mycobacterium</taxon>
    </lineage>
</organism>
<dbReference type="RefSeq" id="WP_064398854.1">
    <property type="nucleotide sequence ID" value="NZ_LQIR01000034.1"/>
</dbReference>
<dbReference type="InterPro" id="IPR016040">
    <property type="entry name" value="NAD(P)-bd_dom"/>
</dbReference>
<accession>A0A124EP07</accession>
<keyword evidence="1" id="KW-0521">NADP</keyword>
<dbReference type="Proteomes" id="UP000053707">
    <property type="component" value="Unassembled WGS sequence"/>
</dbReference>
<evidence type="ECO:0000256" key="1">
    <source>
        <dbReference type="ARBA" id="ARBA00022857"/>
    </source>
</evidence>
<gene>
    <name evidence="3" type="ORF">AU192_20075</name>
</gene>
<dbReference type="Gene3D" id="3.40.50.720">
    <property type="entry name" value="NAD(P)-binding Rossmann-like Domain"/>
    <property type="match status" value="1"/>
</dbReference>
<evidence type="ECO:0000313" key="4">
    <source>
        <dbReference type="Proteomes" id="UP000053707"/>
    </source>
</evidence>
<keyword evidence="4" id="KW-1185">Reference proteome</keyword>
<dbReference type="PANTHER" id="PTHR42748:SF3">
    <property type="entry name" value="BLL4366 PROTEIN"/>
    <property type="match status" value="1"/>
</dbReference>
<evidence type="ECO:0000259" key="2">
    <source>
        <dbReference type="Pfam" id="PF13460"/>
    </source>
</evidence>
<dbReference type="SUPFAM" id="SSF51735">
    <property type="entry name" value="NAD(P)-binding Rossmann-fold domains"/>
    <property type="match status" value="1"/>
</dbReference>
<dbReference type="Pfam" id="PF13460">
    <property type="entry name" value="NAD_binding_10"/>
    <property type="match status" value="1"/>
</dbReference>
<name>A0A124EP07_9MYCO</name>
<dbReference type="PANTHER" id="PTHR42748">
    <property type="entry name" value="NITROGEN METABOLITE REPRESSION PROTEIN NMRA FAMILY MEMBER"/>
    <property type="match status" value="1"/>
</dbReference>
<reference evidence="3 4" key="1">
    <citation type="submission" date="2016-01" db="EMBL/GenBank/DDBJ databases">
        <authorList>
            <consortium name="TB Trials Study Group"/>
            <person name="Sutton G."/>
            <person name="Brinkac L."/>
            <person name="Sanka R."/>
            <person name="Adams M."/>
            <person name="Lau E.L."/>
            <person name="Macaden R."/>
            <person name="Grewal H.M.S."/>
        </authorList>
    </citation>
    <scope>NUCLEOTIDE SEQUENCE [LARGE SCALE GENOMIC DNA]</scope>
    <source>
        <strain evidence="3 4">IS-1744</strain>
    </source>
</reference>
<sequence length="247" mass="25328">MKITVFGATGLIGSKVVSILTADGHEVVAAARSTGLDVLTGVGVAEAVAGADVVIDVTNSPSFEDDAVMDFFTRSTTNLVGAATAARVGHVVALSIVGADGLPESGYLRAKVAQERIIKDSGLPFSIVRATQFHEFAEAITESLSGNGEVRAPDALIQPIAADEVAAEVARTAVAAPSNGHVDIGGPDKMPFAQLAGAVLAARGDERPVVVTTEATYFGTPLDEQSLVTGDGAVIAATRFTDWLARR</sequence>
<dbReference type="InterPro" id="IPR036291">
    <property type="entry name" value="NAD(P)-bd_dom_sf"/>
</dbReference>
<comment type="caution">
    <text evidence="3">The sequence shown here is derived from an EMBL/GenBank/DDBJ whole genome shotgun (WGS) entry which is preliminary data.</text>
</comment>
<evidence type="ECO:0000313" key="3">
    <source>
        <dbReference type="EMBL" id="KUI12541.1"/>
    </source>
</evidence>
<dbReference type="EMBL" id="LQIR01000034">
    <property type="protein sequence ID" value="KUI12541.1"/>
    <property type="molecule type" value="Genomic_DNA"/>
</dbReference>
<feature type="domain" description="NAD(P)-binding" evidence="2">
    <location>
        <begin position="7"/>
        <end position="138"/>
    </location>
</feature>
<protein>
    <submittedName>
        <fullName evidence="3">LysR family transcriptional regulator</fullName>
    </submittedName>
</protein>
<dbReference type="AlphaFoldDB" id="A0A124EP07"/>
<proteinExistence type="predicted"/>